<dbReference type="EC" id="2.4.-.-" evidence="9"/>
<dbReference type="Proteomes" id="UP001144805">
    <property type="component" value="Unassembled WGS sequence"/>
</dbReference>
<protein>
    <submittedName>
        <fullName evidence="9">Glycosyltransferase</fullName>
        <ecNumber evidence="9">2.4.-.-</ecNumber>
    </submittedName>
</protein>
<sequence length="613" mass="69027">MKTPRIAAPDGAEAPFLEPIFVGRKRVEYWAIVALWAAAVGYFWHWWFFTAVHLHPIGSAFVSVVLAWVTIQPGYFIGVFSHARRPSGPLRIPSDSRVAMVVTKAPSEPFPVVAETLKAMLAQDVPHDTWLADEDPSPETLAWCREHGVFVSTRKGREDYHRKTWPRRTRCKEGNLAFFYDHYGYDRYDFVVQLDADHAPQPGYLLEVLRAFSDPAVGYVTAPSICDRNAGESWSARGRLYYEASLHGPLQAGYNGGGFTPICFGSHYAVRTAALKEIGGLGPELAEDHSTTLFMAAHGWRGVHAIDAIAYGDGPRTFSDLITQEFQWSRSMVMILLQYTPGLLKRLPARLKFQFLFAQFWYPIYTTFLAMTFLMPIIVLAYGESIVDVTYPDFLLHFLPQTLVLLALSFWLRSQKTFRPVDGKIFSWESTFFVLARWPWGLAGSLAALRDWATGSFVNFRVTPKGASEVDPLPFRVLAPYGLVVFFSILPVLWVDEAYDTRGFYLFAIINACFYLLLIAMIVLQHARENRVRTRSRLYRPVLASSLVTLCAFITVASAERGMDGMAALTRGSKSFSLFDDRFAAAGAGVGRRDLHRTVFNPRWRDSSAGGQE</sequence>
<evidence type="ECO:0000256" key="7">
    <source>
        <dbReference type="SAM" id="Phobius"/>
    </source>
</evidence>
<evidence type="ECO:0000313" key="9">
    <source>
        <dbReference type="EMBL" id="MCX5570374.1"/>
    </source>
</evidence>
<dbReference type="Pfam" id="PF13632">
    <property type="entry name" value="Glyco_trans_2_3"/>
    <property type="match status" value="1"/>
</dbReference>
<feature type="transmembrane region" description="Helical" evidence="7">
    <location>
        <begin position="504"/>
        <end position="526"/>
    </location>
</feature>
<dbReference type="PANTHER" id="PTHR43867">
    <property type="entry name" value="CELLULOSE SYNTHASE CATALYTIC SUBUNIT A [UDP-FORMING]"/>
    <property type="match status" value="1"/>
</dbReference>
<proteinExistence type="predicted"/>
<feature type="domain" description="Glycosyltransferase 2-like" evidence="8">
    <location>
        <begin position="191"/>
        <end position="375"/>
    </location>
</feature>
<evidence type="ECO:0000256" key="1">
    <source>
        <dbReference type="ARBA" id="ARBA00004141"/>
    </source>
</evidence>
<keyword evidence="2 9" id="KW-0328">Glycosyltransferase</keyword>
<dbReference type="GO" id="GO:0016758">
    <property type="term" value="F:hexosyltransferase activity"/>
    <property type="evidence" value="ECO:0007669"/>
    <property type="project" value="TreeGrafter"/>
</dbReference>
<dbReference type="InterPro" id="IPR050321">
    <property type="entry name" value="Glycosyltr_2/OpgH_subfam"/>
</dbReference>
<keyword evidence="4 7" id="KW-0812">Transmembrane</keyword>
<dbReference type="SUPFAM" id="SSF53448">
    <property type="entry name" value="Nucleotide-diphospho-sugar transferases"/>
    <property type="match status" value="1"/>
</dbReference>
<feature type="transmembrane region" description="Helical" evidence="7">
    <location>
        <begin position="538"/>
        <end position="559"/>
    </location>
</feature>
<keyword evidence="3 9" id="KW-0808">Transferase</keyword>
<evidence type="ECO:0000256" key="6">
    <source>
        <dbReference type="ARBA" id="ARBA00023136"/>
    </source>
</evidence>
<dbReference type="InterPro" id="IPR001173">
    <property type="entry name" value="Glyco_trans_2-like"/>
</dbReference>
<accession>A0A9X3E2Q2</accession>
<dbReference type="PANTHER" id="PTHR43867:SF2">
    <property type="entry name" value="CELLULOSE SYNTHASE CATALYTIC SUBUNIT A [UDP-FORMING]"/>
    <property type="match status" value="1"/>
</dbReference>
<evidence type="ECO:0000259" key="8">
    <source>
        <dbReference type="Pfam" id="PF13632"/>
    </source>
</evidence>
<comment type="caution">
    <text evidence="9">The sequence shown here is derived from an EMBL/GenBank/DDBJ whole genome shotgun (WGS) entry which is preliminary data.</text>
</comment>
<dbReference type="GO" id="GO:0005886">
    <property type="term" value="C:plasma membrane"/>
    <property type="evidence" value="ECO:0007669"/>
    <property type="project" value="TreeGrafter"/>
</dbReference>
<comment type="subcellular location">
    <subcellularLocation>
        <location evidence="1">Membrane</location>
        <topology evidence="1">Multi-pass membrane protein</topology>
    </subcellularLocation>
</comment>
<name>A0A9X3E2Q2_9HYPH</name>
<gene>
    <name evidence="9" type="ORF">OSH07_14295</name>
</gene>
<keyword evidence="6 7" id="KW-0472">Membrane</keyword>
<reference evidence="9" key="1">
    <citation type="submission" date="2022-11" db="EMBL/GenBank/DDBJ databases">
        <title>Biodiversity and phylogenetic relationships of bacteria.</title>
        <authorList>
            <person name="Machado R.A.R."/>
            <person name="Bhat A."/>
            <person name="Loulou A."/>
            <person name="Kallel S."/>
        </authorList>
    </citation>
    <scope>NUCLEOTIDE SEQUENCE</scope>
    <source>
        <strain evidence="9">K-TC2</strain>
    </source>
</reference>
<organism evidence="9 10">
    <name type="scientific">Kaistia nematophila</name>
    <dbReference type="NCBI Taxonomy" id="2994654"/>
    <lineage>
        <taxon>Bacteria</taxon>
        <taxon>Pseudomonadati</taxon>
        <taxon>Pseudomonadota</taxon>
        <taxon>Alphaproteobacteria</taxon>
        <taxon>Hyphomicrobiales</taxon>
        <taxon>Kaistiaceae</taxon>
        <taxon>Kaistia</taxon>
    </lineage>
</organism>
<feature type="transmembrane region" description="Helical" evidence="7">
    <location>
        <begin position="60"/>
        <end position="81"/>
    </location>
</feature>
<feature type="transmembrane region" description="Helical" evidence="7">
    <location>
        <begin position="360"/>
        <end position="382"/>
    </location>
</feature>
<feature type="transmembrane region" description="Helical" evidence="7">
    <location>
        <begin position="29"/>
        <end position="48"/>
    </location>
</feature>
<dbReference type="RefSeq" id="WP_266339336.1">
    <property type="nucleotide sequence ID" value="NZ_JAPKNK010000005.1"/>
</dbReference>
<evidence type="ECO:0000313" key="10">
    <source>
        <dbReference type="Proteomes" id="UP001144805"/>
    </source>
</evidence>
<feature type="transmembrane region" description="Helical" evidence="7">
    <location>
        <begin position="394"/>
        <end position="412"/>
    </location>
</feature>
<evidence type="ECO:0000256" key="2">
    <source>
        <dbReference type="ARBA" id="ARBA00022676"/>
    </source>
</evidence>
<keyword evidence="10" id="KW-1185">Reference proteome</keyword>
<feature type="transmembrane region" description="Helical" evidence="7">
    <location>
        <begin position="473"/>
        <end position="495"/>
    </location>
</feature>
<evidence type="ECO:0000256" key="4">
    <source>
        <dbReference type="ARBA" id="ARBA00022692"/>
    </source>
</evidence>
<dbReference type="AlphaFoldDB" id="A0A9X3E2Q2"/>
<evidence type="ECO:0000256" key="5">
    <source>
        <dbReference type="ARBA" id="ARBA00022989"/>
    </source>
</evidence>
<dbReference type="Gene3D" id="3.90.550.10">
    <property type="entry name" value="Spore Coat Polysaccharide Biosynthesis Protein SpsA, Chain A"/>
    <property type="match status" value="1"/>
</dbReference>
<evidence type="ECO:0000256" key="3">
    <source>
        <dbReference type="ARBA" id="ARBA00022679"/>
    </source>
</evidence>
<keyword evidence="5 7" id="KW-1133">Transmembrane helix</keyword>
<dbReference type="EMBL" id="JAPKNK010000005">
    <property type="protein sequence ID" value="MCX5570374.1"/>
    <property type="molecule type" value="Genomic_DNA"/>
</dbReference>
<dbReference type="InterPro" id="IPR029044">
    <property type="entry name" value="Nucleotide-diphossugar_trans"/>
</dbReference>